<evidence type="ECO:0000256" key="8">
    <source>
        <dbReference type="ARBA" id="ARBA00022833"/>
    </source>
</evidence>
<evidence type="ECO:0000256" key="11">
    <source>
        <dbReference type="ARBA" id="ARBA00023328"/>
    </source>
</evidence>
<dbReference type="GO" id="GO:0051301">
    <property type="term" value="P:cell division"/>
    <property type="evidence" value="ECO:0007669"/>
    <property type="project" value="UniProtKB-KW"/>
</dbReference>
<gene>
    <name evidence="13" type="ORF">U0070_010416</name>
</gene>
<evidence type="ECO:0000256" key="5">
    <source>
        <dbReference type="ARBA" id="ARBA00022618"/>
    </source>
</evidence>
<dbReference type="InterPro" id="IPR004910">
    <property type="entry name" value="Yippee/Mis18/Cereblon"/>
</dbReference>
<dbReference type="PANTHER" id="PTHR16431:SF3">
    <property type="entry name" value="PROTEIN MIS18-BETA"/>
    <property type="match status" value="1"/>
</dbReference>
<dbReference type="Proteomes" id="UP001488838">
    <property type="component" value="Unassembled WGS sequence"/>
</dbReference>
<evidence type="ECO:0000256" key="7">
    <source>
        <dbReference type="ARBA" id="ARBA00022776"/>
    </source>
</evidence>
<dbReference type="GO" id="GO:0000775">
    <property type="term" value="C:chromosome, centromeric region"/>
    <property type="evidence" value="ECO:0007669"/>
    <property type="project" value="UniProtKB-SubCell"/>
</dbReference>
<keyword evidence="9" id="KW-0539">Nucleus</keyword>
<sequence>MARLPRCPSPLETQSCSDSCDSPLSFTTSMEWDTQVVAGSSPLGLRTEMEGSLVDLRLPAWLEPERCAVFHCARCYAVLADTVHLAWDLSRSLGAVAFSRVTNNVDLFEPCLVGIEGFLKCSPLLKRLNDEITIRGQQFLLVLWVSSCSLLLLPIPNSTYNRLFCNSCRVPIGFHLYSTHAALAALRGHFCLYCDKMLCYVLKTKTIVNASEMDINNLPLQEKVAELKEKIILTHARLNSLTKILKEVTPDQSNQGN</sequence>
<keyword evidence="11" id="KW-0137">Centromere</keyword>
<evidence type="ECO:0000313" key="14">
    <source>
        <dbReference type="Proteomes" id="UP001488838"/>
    </source>
</evidence>
<dbReference type="Pfam" id="PF03226">
    <property type="entry name" value="Yippee-Mis18"/>
    <property type="match status" value="1"/>
</dbReference>
<keyword evidence="7" id="KW-0498">Mitosis</keyword>
<dbReference type="InterPro" id="IPR034752">
    <property type="entry name" value="Mis18"/>
</dbReference>
<dbReference type="EMBL" id="JBBHLL010000201">
    <property type="protein sequence ID" value="KAK7810252.1"/>
    <property type="molecule type" value="Genomic_DNA"/>
</dbReference>
<keyword evidence="10" id="KW-0131">Cell cycle</keyword>
<evidence type="ECO:0000256" key="9">
    <source>
        <dbReference type="ARBA" id="ARBA00023242"/>
    </source>
</evidence>
<dbReference type="GO" id="GO:0034080">
    <property type="term" value="P:CENP-A containing chromatin assembly"/>
    <property type="evidence" value="ECO:0007669"/>
    <property type="project" value="TreeGrafter"/>
</dbReference>
<dbReference type="GO" id="GO:0046872">
    <property type="term" value="F:metal ion binding"/>
    <property type="evidence" value="ECO:0007669"/>
    <property type="project" value="UniProtKB-KW"/>
</dbReference>
<protein>
    <recommendedName>
        <fullName evidence="12">Mis18 domain-containing protein</fullName>
    </recommendedName>
</protein>
<keyword evidence="4" id="KW-0158">Chromosome</keyword>
<comment type="subcellular location">
    <subcellularLocation>
        <location evidence="3">Chromosome</location>
        <location evidence="3">Centromere</location>
    </subcellularLocation>
    <subcellularLocation>
        <location evidence="2">Nucleus</location>
    </subcellularLocation>
</comment>
<accession>A0AAW0I7G5</accession>
<proteinExistence type="predicted"/>
<organism evidence="13 14">
    <name type="scientific">Myodes glareolus</name>
    <name type="common">Bank vole</name>
    <name type="synonym">Clethrionomys glareolus</name>
    <dbReference type="NCBI Taxonomy" id="447135"/>
    <lineage>
        <taxon>Eukaryota</taxon>
        <taxon>Metazoa</taxon>
        <taxon>Chordata</taxon>
        <taxon>Craniata</taxon>
        <taxon>Vertebrata</taxon>
        <taxon>Euteleostomi</taxon>
        <taxon>Mammalia</taxon>
        <taxon>Eutheria</taxon>
        <taxon>Euarchontoglires</taxon>
        <taxon>Glires</taxon>
        <taxon>Rodentia</taxon>
        <taxon>Myomorpha</taxon>
        <taxon>Muroidea</taxon>
        <taxon>Cricetidae</taxon>
        <taxon>Arvicolinae</taxon>
        <taxon>Myodes</taxon>
    </lineage>
</organism>
<dbReference type="AlphaFoldDB" id="A0AAW0I7G5"/>
<dbReference type="GO" id="GO:0007059">
    <property type="term" value="P:chromosome segregation"/>
    <property type="evidence" value="ECO:0007669"/>
    <property type="project" value="TreeGrafter"/>
</dbReference>
<evidence type="ECO:0000256" key="1">
    <source>
        <dbReference type="ARBA" id="ARBA00003694"/>
    </source>
</evidence>
<keyword evidence="5" id="KW-0132">Cell division</keyword>
<dbReference type="GO" id="GO:0000785">
    <property type="term" value="C:chromatin"/>
    <property type="evidence" value="ECO:0007669"/>
    <property type="project" value="TreeGrafter"/>
</dbReference>
<feature type="domain" description="Mis18" evidence="12">
    <location>
        <begin position="67"/>
        <end position="202"/>
    </location>
</feature>
<evidence type="ECO:0000313" key="13">
    <source>
        <dbReference type="EMBL" id="KAK7810252.1"/>
    </source>
</evidence>
<dbReference type="GO" id="GO:0005634">
    <property type="term" value="C:nucleus"/>
    <property type="evidence" value="ECO:0007669"/>
    <property type="project" value="UniProtKB-SubCell"/>
</dbReference>
<evidence type="ECO:0000256" key="4">
    <source>
        <dbReference type="ARBA" id="ARBA00022454"/>
    </source>
</evidence>
<comment type="caution">
    <text evidence="13">The sequence shown here is derived from an EMBL/GenBank/DDBJ whole genome shotgun (WGS) entry which is preliminary data.</text>
</comment>
<name>A0AAW0I7G5_MYOGA</name>
<dbReference type="PANTHER" id="PTHR16431">
    <property type="entry name" value="NEUROGENIC PROTEIN MASTERMIND"/>
    <property type="match status" value="1"/>
</dbReference>
<evidence type="ECO:0000256" key="10">
    <source>
        <dbReference type="ARBA" id="ARBA00023306"/>
    </source>
</evidence>
<keyword evidence="8" id="KW-0862">Zinc</keyword>
<evidence type="ECO:0000256" key="3">
    <source>
        <dbReference type="ARBA" id="ARBA00004584"/>
    </source>
</evidence>
<evidence type="ECO:0000256" key="2">
    <source>
        <dbReference type="ARBA" id="ARBA00004123"/>
    </source>
</evidence>
<keyword evidence="14" id="KW-1185">Reference proteome</keyword>
<dbReference type="PROSITE" id="PS51793">
    <property type="entry name" value="MIS18"/>
    <property type="match status" value="1"/>
</dbReference>
<evidence type="ECO:0000256" key="6">
    <source>
        <dbReference type="ARBA" id="ARBA00022723"/>
    </source>
</evidence>
<comment type="function">
    <text evidence="1">Required for recruitment of CENPA to centromeres and normal chromosome segregation during mitosis.</text>
</comment>
<reference evidence="13 14" key="1">
    <citation type="journal article" date="2023" name="bioRxiv">
        <title>Conserved and derived expression patterns and positive selection on dental genes reveal complex evolutionary context of ever-growing rodent molars.</title>
        <authorList>
            <person name="Calamari Z.T."/>
            <person name="Song A."/>
            <person name="Cohen E."/>
            <person name="Akter M."/>
            <person name="Roy R.D."/>
            <person name="Hallikas O."/>
            <person name="Christensen M.M."/>
            <person name="Li P."/>
            <person name="Marangoni P."/>
            <person name="Jernvall J."/>
            <person name="Klein O.D."/>
        </authorList>
    </citation>
    <scope>NUCLEOTIDE SEQUENCE [LARGE SCALE GENOMIC DNA]</scope>
    <source>
        <strain evidence="13">V071</strain>
    </source>
</reference>
<evidence type="ECO:0000259" key="12">
    <source>
        <dbReference type="PROSITE" id="PS51793"/>
    </source>
</evidence>
<keyword evidence="6" id="KW-0479">Metal-binding</keyword>